<evidence type="ECO:0000313" key="11">
    <source>
        <dbReference type="Proteomes" id="UP000800984"/>
    </source>
</evidence>
<feature type="transmembrane region" description="Helical" evidence="8">
    <location>
        <begin position="293"/>
        <end position="313"/>
    </location>
</feature>
<sequence length="611" mass="71823">MEFIQKLKDNYLLLSLLTFGVFLRFFHLDFQSVWLDELHTLNEANPSLSFSEVYNSLLNSEQMPPLYFYSLYYIFKVFGYTTFVARFFSALIGVFSVYGMYLFGKELINKKIGLISALLLVINPFHLYYSQEARPYILLFLFTIFSFYYFVKFLKQTNYKYSIYYGVFTGLMLLSHFFGMFVLFSQLFVFMFFLIINEKQKRNKFLILSLVSGLIISILFLPAIKVLLKISEIKEFWIPAPTLDAYTLIFKEFFGNSEMVLCLLGIFIFFYFVKLANEKQVLVNTYTIVNNKIVLSFVILLPWISIVLLVPLIRSYLTVPMIISRYFIVVLPAILIIVSIGISHFKNKIIQFSLLGLFIVFSITDIFIIKKYHFVTTKSQFREGSQFINDNNKSNNEVVSSLAWYFPFFIKNKIVEHSLETHIDEMIKDTTKIKPFWYIDSHGRKYEPQQKTLDFIEKHFYIQNNFNGHDVWVKEFNLIGNKPMIDLSKLKIIPANKPSRIESNIEVSLKKDNFFTVSGWALVKNIDSRKNKIELFLIDKNSKINITPEQVIRKDITSFFSKDNVNYDFAGFTTKIDLNKITDANYKLAIYISNKENNFEEIKLTNLEIKK</sequence>
<feature type="transmembrane region" description="Helical" evidence="8">
    <location>
        <begin position="325"/>
        <end position="343"/>
    </location>
</feature>
<evidence type="ECO:0000313" key="10">
    <source>
        <dbReference type="EMBL" id="NHM02737.1"/>
    </source>
</evidence>
<evidence type="ECO:0000256" key="6">
    <source>
        <dbReference type="ARBA" id="ARBA00022989"/>
    </source>
</evidence>
<feature type="domain" description="Glycosyltransferase RgtA/B/C/D-like" evidence="9">
    <location>
        <begin position="64"/>
        <end position="223"/>
    </location>
</feature>
<protein>
    <recommendedName>
        <fullName evidence="9">Glycosyltransferase RgtA/B/C/D-like domain-containing protein</fullName>
    </recommendedName>
</protein>
<feature type="transmembrane region" description="Helical" evidence="8">
    <location>
        <begin position="135"/>
        <end position="151"/>
    </location>
</feature>
<comment type="subcellular location">
    <subcellularLocation>
        <location evidence="1">Cell membrane</location>
        <topology evidence="1">Multi-pass membrane protein</topology>
    </subcellularLocation>
</comment>
<reference evidence="10 11" key="1">
    <citation type="submission" date="2020-02" db="EMBL/GenBank/DDBJ databases">
        <authorList>
            <person name="Chen W.-M."/>
        </authorList>
    </citation>
    <scope>NUCLEOTIDE SEQUENCE [LARGE SCALE GENOMIC DNA]</scope>
    <source>
        <strain evidence="10 11">KDG-16</strain>
    </source>
</reference>
<evidence type="ECO:0000256" key="8">
    <source>
        <dbReference type="SAM" id="Phobius"/>
    </source>
</evidence>
<keyword evidence="11" id="KW-1185">Reference proteome</keyword>
<keyword evidence="5 8" id="KW-0812">Transmembrane</keyword>
<organism evidence="10 11">
    <name type="scientific">Flavobacterium difficile</name>
    <dbReference type="NCBI Taxonomy" id="2709659"/>
    <lineage>
        <taxon>Bacteria</taxon>
        <taxon>Pseudomonadati</taxon>
        <taxon>Bacteroidota</taxon>
        <taxon>Flavobacteriia</taxon>
        <taxon>Flavobacteriales</taxon>
        <taxon>Flavobacteriaceae</taxon>
        <taxon>Flavobacterium</taxon>
    </lineage>
</organism>
<dbReference type="EMBL" id="JAAJBT010000007">
    <property type="protein sequence ID" value="NHM02737.1"/>
    <property type="molecule type" value="Genomic_DNA"/>
</dbReference>
<dbReference type="PANTHER" id="PTHR33908">
    <property type="entry name" value="MANNOSYLTRANSFERASE YKCB-RELATED"/>
    <property type="match status" value="1"/>
</dbReference>
<evidence type="ECO:0000256" key="3">
    <source>
        <dbReference type="ARBA" id="ARBA00022676"/>
    </source>
</evidence>
<dbReference type="RefSeq" id="WP_166077865.1">
    <property type="nucleotide sequence ID" value="NZ_JAAJBT010000007.1"/>
</dbReference>
<dbReference type="Proteomes" id="UP000800984">
    <property type="component" value="Unassembled WGS sequence"/>
</dbReference>
<feature type="transmembrane region" description="Helical" evidence="8">
    <location>
        <begin position="349"/>
        <end position="369"/>
    </location>
</feature>
<evidence type="ECO:0000256" key="4">
    <source>
        <dbReference type="ARBA" id="ARBA00022679"/>
    </source>
</evidence>
<feature type="transmembrane region" description="Helical" evidence="8">
    <location>
        <begin position="205"/>
        <end position="228"/>
    </location>
</feature>
<dbReference type="InterPro" id="IPR050297">
    <property type="entry name" value="LipidA_mod_glycosyltrf_83"/>
</dbReference>
<dbReference type="InterPro" id="IPR038731">
    <property type="entry name" value="RgtA/B/C-like"/>
</dbReference>
<comment type="caution">
    <text evidence="10">The sequence shown here is derived from an EMBL/GenBank/DDBJ whole genome shotgun (WGS) entry which is preliminary data.</text>
</comment>
<name>A0ABX0I6K2_9FLAO</name>
<dbReference type="Pfam" id="PF13231">
    <property type="entry name" value="PMT_2"/>
    <property type="match status" value="1"/>
</dbReference>
<keyword evidence="6 8" id="KW-1133">Transmembrane helix</keyword>
<evidence type="ECO:0000256" key="2">
    <source>
        <dbReference type="ARBA" id="ARBA00022475"/>
    </source>
</evidence>
<feature type="transmembrane region" description="Helical" evidence="8">
    <location>
        <begin position="253"/>
        <end position="273"/>
    </location>
</feature>
<proteinExistence type="predicted"/>
<keyword evidence="2" id="KW-1003">Cell membrane</keyword>
<gene>
    <name evidence="10" type="ORF">G4D72_11525</name>
</gene>
<feature type="transmembrane region" description="Helical" evidence="8">
    <location>
        <begin position="112"/>
        <end position="129"/>
    </location>
</feature>
<evidence type="ECO:0000256" key="7">
    <source>
        <dbReference type="ARBA" id="ARBA00023136"/>
    </source>
</evidence>
<feature type="transmembrane region" description="Helical" evidence="8">
    <location>
        <begin position="163"/>
        <end position="193"/>
    </location>
</feature>
<feature type="transmembrane region" description="Helical" evidence="8">
    <location>
        <begin position="73"/>
        <end position="100"/>
    </location>
</feature>
<evidence type="ECO:0000256" key="5">
    <source>
        <dbReference type="ARBA" id="ARBA00022692"/>
    </source>
</evidence>
<keyword evidence="3" id="KW-0328">Glycosyltransferase</keyword>
<keyword evidence="7 8" id="KW-0472">Membrane</keyword>
<keyword evidence="4" id="KW-0808">Transferase</keyword>
<dbReference type="PANTHER" id="PTHR33908:SF11">
    <property type="entry name" value="MEMBRANE PROTEIN"/>
    <property type="match status" value="1"/>
</dbReference>
<evidence type="ECO:0000259" key="9">
    <source>
        <dbReference type="Pfam" id="PF13231"/>
    </source>
</evidence>
<evidence type="ECO:0000256" key="1">
    <source>
        <dbReference type="ARBA" id="ARBA00004651"/>
    </source>
</evidence>
<accession>A0ABX0I6K2</accession>